<comment type="function">
    <text evidence="12">Intracellular vesicle trafficking and protein transport.</text>
</comment>
<dbReference type="FunFam" id="2.60.40.420:FF:000045">
    <property type="entry name" value="Laccase 2"/>
    <property type="match status" value="1"/>
</dbReference>
<dbReference type="Gene3D" id="2.60.40.420">
    <property type="entry name" value="Cupredoxins - blue copper proteins"/>
    <property type="match status" value="3"/>
</dbReference>
<evidence type="ECO:0000256" key="9">
    <source>
        <dbReference type="ARBA" id="ARBA00023180"/>
    </source>
</evidence>
<feature type="region of interest" description="Disordered" evidence="14">
    <location>
        <begin position="737"/>
        <end position="767"/>
    </location>
</feature>
<evidence type="ECO:0000256" key="8">
    <source>
        <dbReference type="ARBA" id="ARBA00023136"/>
    </source>
</evidence>
<dbReference type="Gene3D" id="3.30.160.60">
    <property type="entry name" value="Classic Zinc Finger"/>
    <property type="match status" value="1"/>
</dbReference>
<dbReference type="PROSITE" id="PS50157">
    <property type="entry name" value="ZINC_FINGER_C2H2_2"/>
    <property type="match status" value="2"/>
</dbReference>
<dbReference type="GO" id="GO:0015031">
    <property type="term" value="P:protein transport"/>
    <property type="evidence" value="ECO:0007669"/>
    <property type="project" value="UniProtKB-KW"/>
</dbReference>
<keyword evidence="13" id="KW-0479">Metal-binding</keyword>
<dbReference type="SMART" id="SM00174">
    <property type="entry name" value="RHO"/>
    <property type="match status" value="1"/>
</dbReference>
<dbReference type="SUPFAM" id="SSF49503">
    <property type="entry name" value="Cupredoxins"/>
    <property type="match status" value="3"/>
</dbReference>
<evidence type="ECO:0000256" key="2">
    <source>
        <dbReference type="ARBA" id="ARBA00006270"/>
    </source>
</evidence>
<proteinExistence type="inferred from homology"/>
<dbReference type="InterPro" id="IPR008972">
    <property type="entry name" value="Cupredoxin"/>
</dbReference>
<dbReference type="NCBIfam" id="TIGR00231">
    <property type="entry name" value="small_GTP"/>
    <property type="match status" value="1"/>
</dbReference>
<keyword evidence="17" id="KW-1185">Reference proteome</keyword>
<dbReference type="Pfam" id="PF13912">
    <property type="entry name" value="zf-C2H2_6"/>
    <property type="match status" value="2"/>
</dbReference>
<keyword evidence="5" id="KW-1003">Cell membrane</keyword>
<dbReference type="InterPro" id="IPR011706">
    <property type="entry name" value="Cu-oxidase_C"/>
</dbReference>
<dbReference type="InterPro" id="IPR001806">
    <property type="entry name" value="Small_GTPase"/>
</dbReference>
<dbReference type="PANTHER" id="PTHR11709">
    <property type="entry name" value="MULTI-COPPER OXIDASE"/>
    <property type="match status" value="1"/>
</dbReference>
<dbReference type="GO" id="GO:0003924">
    <property type="term" value="F:GTPase activity"/>
    <property type="evidence" value="ECO:0007669"/>
    <property type="project" value="InterPro"/>
</dbReference>
<dbReference type="GO" id="GO:0005525">
    <property type="term" value="F:GTP binding"/>
    <property type="evidence" value="ECO:0007669"/>
    <property type="project" value="InterPro"/>
</dbReference>
<evidence type="ECO:0000256" key="5">
    <source>
        <dbReference type="ARBA" id="ARBA00022475"/>
    </source>
</evidence>
<dbReference type="InterPro" id="IPR005225">
    <property type="entry name" value="Small_GTP-bd"/>
</dbReference>
<dbReference type="SUPFAM" id="SSF57667">
    <property type="entry name" value="beta-beta-alpha zinc fingers"/>
    <property type="match status" value="1"/>
</dbReference>
<evidence type="ECO:0000256" key="14">
    <source>
        <dbReference type="SAM" id="MobiDB-lite"/>
    </source>
</evidence>
<dbReference type="Gene3D" id="3.40.50.300">
    <property type="entry name" value="P-loop containing nucleotide triphosphate hydrolases"/>
    <property type="match status" value="1"/>
</dbReference>
<keyword evidence="8" id="KW-0472">Membrane</keyword>
<dbReference type="PROSITE" id="PS51419">
    <property type="entry name" value="RAB"/>
    <property type="match status" value="1"/>
</dbReference>
<dbReference type="GO" id="GO:0005507">
    <property type="term" value="F:copper ion binding"/>
    <property type="evidence" value="ECO:0007669"/>
    <property type="project" value="InterPro"/>
</dbReference>
<dbReference type="InterPro" id="IPR045087">
    <property type="entry name" value="Cu-oxidase_fam"/>
</dbReference>
<dbReference type="SMART" id="SM00173">
    <property type="entry name" value="RAS"/>
    <property type="match status" value="1"/>
</dbReference>
<dbReference type="SUPFAM" id="SSF52540">
    <property type="entry name" value="P-loop containing nucleoside triphosphate hydrolases"/>
    <property type="match status" value="1"/>
</dbReference>
<feature type="region of interest" description="Disordered" evidence="14">
    <location>
        <begin position="1121"/>
        <end position="1141"/>
    </location>
</feature>
<dbReference type="EMBL" id="CP133622">
    <property type="protein sequence ID" value="WMV53444.1"/>
    <property type="molecule type" value="Genomic_DNA"/>
</dbReference>
<evidence type="ECO:0000256" key="6">
    <source>
        <dbReference type="ARBA" id="ARBA00022741"/>
    </source>
</evidence>
<dbReference type="InterPro" id="IPR036236">
    <property type="entry name" value="Znf_C2H2_sf"/>
</dbReference>
<feature type="compositionally biased region" description="Pro residues" evidence="14">
    <location>
        <begin position="737"/>
        <end position="763"/>
    </location>
</feature>
<keyword evidence="9" id="KW-0325">Glycoprotein</keyword>
<keyword evidence="13" id="KW-0862">Zinc</keyword>
<evidence type="ECO:0000256" key="4">
    <source>
        <dbReference type="ARBA" id="ARBA00022448"/>
    </source>
</evidence>
<dbReference type="InterPro" id="IPR027417">
    <property type="entry name" value="P-loop_NTPase"/>
</dbReference>
<comment type="subcellular location">
    <subcellularLocation>
        <location evidence="1">Cell membrane</location>
        <topology evidence="1">Lipid-anchor</topology>
        <orientation evidence="1">Cytoplasmic side</orientation>
    </subcellularLocation>
</comment>
<dbReference type="PANTHER" id="PTHR11709:SF409">
    <property type="entry name" value="MONOCOPPER OXIDASE-LIKE PROTEIN SKU5"/>
    <property type="match status" value="1"/>
</dbReference>
<evidence type="ECO:0000313" key="17">
    <source>
        <dbReference type="Proteomes" id="UP001234989"/>
    </source>
</evidence>
<dbReference type="InterPro" id="IPR001117">
    <property type="entry name" value="Cu-oxidase_2nd"/>
</dbReference>
<keyword evidence="10" id="KW-0449">Lipoprotein</keyword>
<dbReference type="GO" id="GO:0008270">
    <property type="term" value="F:zinc ion binding"/>
    <property type="evidence" value="ECO:0007669"/>
    <property type="project" value="UniProtKB-KW"/>
</dbReference>
<dbReference type="SMART" id="SM00355">
    <property type="entry name" value="ZnF_C2H2"/>
    <property type="match status" value="2"/>
</dbReference>
<evidence type="ECO:0000313" key="16">
    <source>
        <dbReference type="EMBL" id="WMV53444.1"/>
    </source>
</evidence>
<keyword evidence="4" id="KW-0813">Transport</keyword>
<evidence type="ECO:0000256" key="10">
    <source>
        <dbReference type="ARBA" id="ARBA00023288"/>
    </source>
</evidence>
<sequence>MMGTRKNHKIGFSSSYDYSFKILLVGDSGVGKSSLLLTFISHHLFQDLSPTVGVDFKIRMLTVGGKRLKLTIWDTAGQERFGALTSSYYRGAHGIILVYDVTRRETFTNLSETWAKDIKSYSTNLECIKMLVGNKVDRDSERAVTREEGLAFAKEHNCLFLECSARTRENVQLCFKDLTLKILDVPSLVEKVDILVLNYTEVQRKTLERSVMLVTRMCSQTTSSSFNLVKVITINGKFPGPLLNATTNDNIHVNVFNDMDKYPVLITWNGIQQRHNSWQDGVSGTNCAIRPNTNWTYDFQLKDQIGSFFYFPSLHYEKAGGAFGPIRINNRVTIQPPFAEPEGDFDLLIGDWYENSFKVIGDKLAHEGYNKTPSMMLMNGKGSYLDPKAKSNESFTINQGKTYRLRISNVGSEWSFNFRIENHTMLLVETEGSYTNQITLNSLDVHVGQSYSVLVTADQDAADYYIVATAKMVNSTQLKTLQVIGVLHYENSTKPANGPIPNGPDPFDVNFSISQARSIRWKLTTGAARPNPQGTFNVSNVTLSQTFFLQNSLDYKNGMINYAINNVSFATPKTPLKLADYYLNGAGVYELDKFPANVSLPEVVYGTFVVSGEHKGWLEIVFKNELQVMDSWHLDGFGFFVVGYGFGNWKPESRSTYNLHDPVVRSTVQVYPKGWTAVYVYLDNPGMWNLRSQKLKNWFLGQELYIRVYDSDPNPAKELIPPKNLLYCGIVQAPPPAPPPAPSPKPEPVPSPVAPVPPPPPAPSSTTTTKIKWEIMEALEEVVVCPSKDLFHIVKGKRTKRLRLQSPNIPFSLTTSHDSLNACDIAIENSNNNNNNNIINNIDNDNRDDVACNDEGIACNDNNISNNNNNNNNEALSSAASSEVFINTFTEEEEETAKCLVLLSKGRNDHPPPRRLINNNNVDFFNEDLRLYPTKFNSKRYIETSTNSIDGTKAGIYVYECKTCNRTFSSFQALGGHRASHKKPKTLNTEFNKKSYFDFSDEDDYHLQHSPSTLYNKNKNTNNINKNLPNSSNNKYSSSSPRIHECSYCGAEFASGQALGGHMRRHRGGTNVNSPYHLSNLSPATSIDQEFGNNNNIMKKQRDHELSLDLNNLPVHQDDPVVSLKQQDQKQTQRQLVDCHY</sequence>
<keyword evidence="11" id="KW-0636">Prenylation</keyword>
<dbReference type="PROSITE" id="PS00028">
    <property type="entry name" value="ZINC_FINGER_C2H2_1"/>
    <property type="match status" value="2"/>
</dbReference>
<evidence type="ECO:0000256" key="11">
    <source>
        <dbReference type="ARBA" id="ARBA00023289"/>
    </source>
</evidence>
<evidence type="ECO:0000256" key="12">
    <source>
        <dbReference type="ARBA" id="ARBA00060176"/>
    </source>
</evidence>
<dbReference type="PRINTS" id="PR00449">
    <property type="entry name" value="RASTRNSFRMNG"/>
</dbReference>
<dbReference type="Pfam" id="PF00394">
    <property type="entry name" value="Cu-oxidase"/>
    <property type="match status" value="1"/>
</dbReference>
<dbReference type="AlphaFoldDB" id="A0AAF0UXP3"/>
<comment type="similarity">
    <text evidence="2">Belongs to the small GTPase superfamily. Rab family.</text>
</comment>
<dbReference type="PROSITE" id="PS51421">
    <property type="entry name" value="RAS"/>
    <property type="match status" value="1"/>
</dbReference>
<accession>A0AAF0UXP3</accession>
<dbReference type="CDD" id="cd01863">
    <property type="entry name" value="Rab18"/>
    <property type="match status" value="1"/>
</dbReference>
<comment type="similarity">
    <text evidence="3">Belongs to the multicopper oxidase family.</text>
</comment>
<dbReference type="GO" id="GO:0005886">
    <property type="term" value="C:plasma membrane"/>
    <property type="evidence" value="ECO:0007669"/>
    <property type="project" value="UniProtKB-SubCell"/>
</dbReference>
<feature type="domain" description="C2H2-type" evidence="15">
    <location>
        <begin position="959"/>
        <end position="986"/>
    </location>
</feature>
<evidence type="ECO:0000259" key="15">
    <source>
        <dbReference type="PROSITE" id="PS50157"/>
    </source>
</evidence>
<dbReference type="InterPro" id="IPR013087">
    <property type="entry name" value="Znf_C2H2_type"/>
</dbReference>
<evidence type="ECO:0000256" key="7">
    <source>
        <dbReference type="ARBA" id="ARBA00022927"/>
    </source>
</evidence>
<gene>
    <name evidence="16" type="ORF">MTR67_046829</name>
</gene>
<dbReference type="InterPro" id="IPR011707">
    <property type="entry name" value="Cu-oxidase-like_N"/>
</dbReference>
<evidence type="ECO:0000256" key="3">
    <source>
        <dbReference type="ARBA" id="ARBA00010609"/>
    </source>
</evidence>
<protein>
    <recommendedName>
        <fullName evidence="15">C2H2-type domain-containing protein</fullName>
    </recommendedName>
</protein>
<dbReference type="Pfam" id="PF07731">
    <property type="entry name" value="Cu-oxidase_2"/>
    <property type="match status" value="1"/>
</dbReference>
<dbReference type="SMART" id="SM00175">
    <property type="entry name" value="RAB"/>
    <property type="match status" value="1"/>
</dbReference>
<dbReference type="Proteomes" id="UP001234989">
    <property type="component" value="Chromosome 11"/>
</dbReference>
<dbReference type="FunFam" id="3.40.50.300:FF:000456">
    <property type="entry name" value="Ras-related protein RABC1"/>
    <property type="match status" value="1"/>
</dbReference>
<keyword evidence="13" id="KW-0863">Zinc-finger</keyword>
<dbReference type="Pfam" id="PF00071">
    <property type="entry name" value="Ras"/>
    <property type="match status" value="1"/>
</dbReference>
<evidence type="ECO:0000256" key="1">
    <source>
        <dbReference type="ARBA" id="ARBA00004342"/>
    </source>
</evidence>
<dbReference type="PROSITE" id="PS51420">
    <property type="entry name" value="RHO"/>
    <property type="match status" value="1"/>
</dbReference>
<name>A0AAF0UXP3_SOLVR</name>
<reference evidence="16" key="1">
    <citation type="submission" date="2023-08" db="EMBL/GenBank/DDBJ databases">
        <title>A de novo genome assembly of Solanum verrucosum Schlechtendal, a Mexican diploid species geographically isolated from the other diploid A-genome species in potato relatives.</title>
        <authorList>
            <person name="Hosaka K."/>
        </authorList>
    </citation>
    <scope>NUCLEOTIDE SEQUENCE</scope>
    <source>
        <tissue evidence="16">Young leaves</tissue>
    </source>
</reference>
<dbReference type="GO" id="GO:0016491">
    <property type="term" value="F:oxidoreductase activity"/>
    <property type="evidence" value="ECO:0007669"/>
    <property type="project" value="InterPro"/>
</dbReference>
<feature type="region of interest" description="Disordered" evidence="14">
    <location>
        <begin position="1013"/>
        <end position="1037"/>
    </location>
</feature>
<dbReference type="Pfam" id="PF07732">
    <property type="entry name" value="Cu-oxidase_3"/>
    <property type="match status" value="1"/>
</dbReference>
<keyword evidence="7" id="KW-0653">Protein transport</keyword>
<evidence type="ECO:0000256" key="13">
    <source>
        <dbReference type="PROSITE-ProRule" id="PRU00042"/>
    </source>
</evidence>
<organism evidence="16 17">
    <name type="scientific">Solanum verrucosum</name>
    <dbReference type="NCBI Taxonomy" id="315347"/>
    <lineage>
        <taxon>Eukaryota</taxon>
        <taxon>Viridiplantae</taxon>
        <taxon>Streptophyta</taxon>
        <taxon>Embryophyta</taxon>
        <taxon>Tracheophyta</taxon>
        <taxon>Spermatophyta</taxon>
        <taxon>Magnoliopsida</taxon>
        <taxon>eudicotyledons</taxon>
        <taxon>Gunneridae</taxon>
        <taxon>Pentapetalae</taxon>
        <taxon>asterids</taxon>
        <taxon>lamiids</taxon>
        <taxon>Solanales</taxon>
        <taxon>Solanaceae</taxon>
        <taxon>Solanoideae</taxon>
        <taxon>Solaneae</taxon>
        <taxon>Solanum</taxon>
    </lineage>
</organism>
<keyword evidence="6" id="KW-0547">Nucleotide-binding</keyword>
<dbReference type="SMART" id="SM00176">
    <property type="entry name" value="RAN"/>
    <property type="match status" value="1"/>
</dbReference>
<feature type="domain" description="C2H2-type" evidence="15">
    <location>
        <begin position="1044"/>
        <end position="1071"/>
    </location>
</feature>